<organism evidence="10 12">
    <name type="scientific">Caldalkalibacillus thermarum (strain TA2.A1)</name>
    <dbReference type="NCBI Taxonomy" id="986075"/>
    <lineage>
        <taxon>Bacteria</taxon>
        <taxon>Bacillati</taxon>
        <taxon>Bacillota</taxon>
        <taxon>Bacilli</taxon>
        <taxon>Bacillales</taxon>
        <taxon>Bacillaceae</taxon>
        <taxon>Caldalkalibacillus</taxon>
    </lineage>
</organism>
<dbReference type="PROSITE" id="PS50885">
    <property type="entry name" value="HAMP"/>
    <property type="match status" value="1"/>
</dbReference>
<keyword evidence="4 6" id="KW-0807">Transducer</keyword>
<dbReference type="InterPro" id="IPR004089">
    <property type="entry name" value="MCPsignal_dom"/>
</dbReference>
<dbReference type="Pfam" id="PF00015">
    <property type="entry name" value="MCPsignal"/>
    <property type="match status" value="1"/>
</dbReference>
<proteinExistence type="inferred from homology"/>
<evidence type="ECO:0000256" key="5">
    <source>
        <dbReference type="ARBA" id="ARBA00029447"/>
    </source>
</evidence>
<dbReference type="OrthoDB" id="2493490at2"/>
<dbReference type="SMART" id="SM00283">
    <property type="entry name" value="MA"/>
    <property type="match status" value="1"/>
</dbReference>
<name>F5L5C7_CALTT</name>
<protein>
    <submittedName>
        <fullName evidence="11">Methyl-accepting chemotaxis protein</fullName>
    </submittedName>
    <submittedName>
        <fullName evidence="10">Methyl-accepting chemotaxis sensory transducer</fullName>
    </submittedName>
</protein>
<dbReference type="KEGG" id="cthu:HUR95_06690"/>
<evidence type="ECO:0000259" key="8">
    <source>
        <dbReference type="PROSITE" id="PS50111"/>
    </source>
</evidence>
<dbReference type="RefSeq" id="WP_007503681.1">
    <property type="nucleotide sequence ID" value="NZ_AFCE01000104.1"/>
</dbReference>
<feature type="domain" description="HAMP" evidence="9">
    <location>
        <begin position="183"/>
        <end position="235"/>
    </location>
</feature>
<keyword evidence="7" id="KW-0812">Transmembrane</keyword>
<comment type="similarity">
    <text evidence="5">Belongs to the methyl-accepting chemotaxis (MCP) protein family.</text>
</comment>
<keyword evidence="13" id="KW-1185">Reference proteome</keyword>
<feature type="transmembrane region" description="Helical" evidence="7">
    <location>
        <begin position="162"/>
        <end position="182"/>
    </location>
</feature>
<dbReference type="EMBL" id="AFCE01000104">
    <property type="protein sequence ID" value="EGL83462.1"/>
    <property type="molecule type" value="Genomic_DNA"/>
</dbReference>
<dbReference type="PRINTS" id="PR00260">
    <property type="entry name" value="CHEMTRNSDUCR"/>
</dbReference>
<dbReference type="SUPFAM" id="SSF58104">
    <property type="entry name" value="Methyl-accepting chemotaxis protein (MCP) signaling domain"/>
    <property type="match status" value="1"/>
</dbReference>
<evidence type="ECO:0000256" key="4">
    <source>
        <dbReference type="ARBA" id="ARBA00023224"/>
    </source>
</evidence>
<dbReference type="PANTHER" id="PTHR32089:SF112">
    <property type="entry name" value="LYSOZYME-LIKE PROTEIN-RELATED"/>
    <property type="match status" value="1"/>
</dbReference>
<dbReference type="AlphaFoldDB" id="F5L5C7"/>
<reference evidence="11" key="3">
    <citation type="submission" date="2021-08" db="EMBL/GenBank/DDBJ databases">
        <authorList>
            <person name="de Jong S."/>
            <person name="van den Broek M."/>
            <person name="Merkel A."/>
            <person name="de la Torre Cortes P."/>
            <person name="Kalamorz F."/>
            <person name="Cook G."/>
            <person name="van Loosdrecht M."/>
            <person name="McMillan D."/>
        </authorList>
    </citation>
    <scope>NUCLEOTIDE SEQUENCE</scope>
    <source>
        <strain evidence="11">TA2.A1</strain>
    </source>
</reference>
<comment type="subcellular location">
    <subcellularLocation>
        <location evidence="1">Cell membrane</location>
    </subcellularLocation>
</comment>
<dbReference type="Proteomes" id="UP000010716">
    <property type="component" value="Unassembled WGS sequence"/>
</dbReference>
<dbReference type="GO" id="GO:0007165">
    <property type="term" value="P:signal transduction"/>
    <property type="evidence" value="ECO:0007669"/>
    <property type="project" value="UniProtKB-KW"/>
</dbReference>
<dbReference type="Proteomes" id="UP000825179">
    <property type="component" value="Chromosome"/>
</dbReference>
<evidence type="ECO:0000256" key="3">
    <source>
        <dbReference type="ARBA" id="ARBA00023136"/>
    </source>
</evidence>
<dbReference type="Gene3D" id="1.10.287.950">
    <property type="entry name" value="Methyl-accepting chemotaxis protein"/>
    <property type="match status" value="1"/>
</dbReference>
<evidence type="ECO:0000256" key="7">
    <source>
        <dbReference type="SAM" id="Phobius"/>
    </source>
</evidence>
<evidence type="ECO:0000313" key="10">
    <source>
        <dbReference type="EMBL" id="EGL83462.1"/>
    </source>
</evidence>
<gene>
    <name evidence="10" type="ORF">CathTA2_0990</name>
    <name evidence="11" type="ORF">HUR95_06690</name>
</gene>
<dbReference type="eggNOG" id="COG0840">
    <property type="taxonomic scope" value="Bacteria"/>
</dbReference>
<dbReference type="GO" id="GO:0004888">
    <property type="term" value="F:transmembrane signaling receptor activity"/>
    <property type="evidence" value="ECO:0007669"/>
    <property type="project" value="InterPro"/>
</dbReference>
<sequence length="541" mass="59126">MNDQALLSKKRARQALKRAEKIAAKLKPVLEDVHQFSEVSDKVRQILDEHLQFEEYLLVVDRDGRALVHTNRLREGLLFNDPVGLKAARTETGLIQLYERDTKERLIDASCPIVRGRGRHYNLRLGRIVHRPFLAPLIWTAGLFPAVAAGGAAAALGVETSTVAVLTGSGLLAGGAGAYVVVRHIFRQVDKWLKLSKQISAGNLTVTLEQYSRDRFQQIGLELNKLTLGLKTIVSELAAAADQTGRISQAQAQEAEELSSSFQNLQAVTEAFRAGAETQLASLQQAKQMIAHVQATIEKTRLNTEHALQLGEDAFSTANQGSRYVQETEDKMRRVEQTVNHTARMIERVSHDAGEVLSKVSAITDIAKQTNMLALNASIEAARAGEAGQGFAVVAEQVRHLAESTSVFAKSIIDILAKTKDEVDQTVKEVHESVEAIKSGVSAVTDTGRSITALYHIVQQTRDQIAVNHQQAAQLLTECKELNQLIDGLGEIGDEFTQAAVQTSTAMDEQVQVVQTLATEAQVLAQQSQDLKAIVNRFNIG</sequence>
<dbReference type="InterPro" id="IPR003660">
    <property type="entry name" value="HAMP_dom"/>
</dbReference>
<feature type="transmembrane region" description="Helical" evidence="7">
    <location>
        <begin position="133"/>
        <end position="156"/>
    </location>
</feature>
<evidence type="ECO:0000256" key="2">
    <source>
        <dbReference type="ARBA" id="ARBA00022475"/>
    </source>
</evidence>
<dbReference type="PROSITE" id="PS50111">
    <property type="entry name" value="CHEMOTAXIS_TRANSDUC_2"/>
    <property type="match status" value="1"/>
</dbReference>
<reference evidence="10 12" key="1">
    <citation type="journal article" date="2011" name="J. Bacteriol.">
        <title>Draft genome sequence of the thermoalkaliphilic Caldalkalibacillus thermarum strain TA2.A1.</title>
        <authorList>
            <person name="Kalamorz F."/>
            <person name="Keis S."/>
            <person name="McMillan D.G."/>
            <person name="Olsson K."/>
            <person name="Stanton J.A."/>
            <person name="Stockwell P."/>
            <person name="Black M.A."/>
            <person name="Klingeman D.M."/>
            <person name="Land M.L."/>
            <person name="Han C.S."/>
            <person name="Martin S.L."/>
            <person name="Becher S.A."/>
            <person name="Peddie C.J."/>
            <person name="Morgan H.W."/>
            <person name="Matthies D."/>
            <person name="Preiss L."/>
            <person name="Meier T."/>
            <person name="Brown S.D."/>
            <person name="Cook G.M."/>
        </authorList>
    </citation>
    <scope>NUCLEOTIDE SEQUENCE [LARGE SCALE GENOMIC DNA]</scope>
    <source>
        <strain evidence="10 12">TA2.A1</strain>
    </source>
</reference>
<dbReference type="GO" id="GO:0005886">
    <property type="term" value="C:plasma membrane"/>
    <property type="evidence" value="ECO:0007669"/>
    <property type="project" value="UniProtKB-SubCell"/>
</dbReference>
<keyword evidence="3 7" id="KW-0472">Membrane</keyword>
<evidence type="ECO:0000313" key="12">
    <source>
        <dbReference type="Proteomes" id="UP000010716"/>
    </source>
</evidence>
<evidence type="ECO:0000256" key="1">
    <source>
        <dbReference type="ARBA" id="ARBA00004236"/>
    </source>
</evidence>
<dbReference type="EMBL" id="CP082237">
    <property type="protein sequence ID" value="QZT34927.1"/>
    <property type="molecule type" value="Genomic_DNA"/>
</dbReference>
<evidence type="ECO:0000313" key="13">
    <source>
        <dbReference type="Proteomes" id="UP000825179"/>
    </source>
</evidence>
<evidence type="ECO:0000313" key="11">
    <source>
        <dbReference type="EMBL" id="QZT34927.1"/>
    </source>
</evidence>
<feature type="domain" description="Methyl-accepting transducer" evidence="8">
    <location>
        <begin position="254"/>
        <end position="518"/>
    </location>
</feature>
<evidence type="ECO:0000259" key="9">
    <source>
        <dbReference type="PROSITE" id="PS50885"/>
    </source>
</evidence>
<evidence type="ECO:0000256" key="6">
    <source>
        <dbReference type="PROSITE-ProRule" id="PRU00284"/>
    </source>
</evidence>
<reference evidence="11 13" key="2">
    <citation type="journal article" date="2020" name="Extremophiles">
        <title>Genomic analysis of Caldalkalibacillus thermarum TA2.A1 reveals aerobic alkaliphilic metabolism and evolutionary hallmarks linking alkaliphilic bacteria and plant life.</title>
        <authorList>
            <person name="de Jong S.I."/>
            <person name="van den Broek M.A."/>
            <person name="Merkel A.Y."/>
            <person name="de la Torre Cortes P."/>
            <person name="Kalamorz F."/>
            <person name="Cook G.M."/>
            <person name="van Loosdrecht M.C.M."/>
            <person name="McMillan D.G.G."/>
        </authorList>
    </citation>
    <scope>NUCLEOTIDE SEQUENCE [LARGE SCALE GENOMIC DNA]</scope>
    <source>
        <strain evidence="11 13">TA2.A1</strain>
    </source>
</reference>
<dbReference type="PANTHER" id="PTHR32089">
    <property type="entry name" value="METHYL-ACCEPTING CHEMOTAXIS PROTEIN MCPB"/>
    <property type="match status" value="1"/>
</dbReference>
<keyword evidence="2" id="KW-1003">Cell membrane</keyword>
<dbReference type="GO" id="GO:0006935">
    <property type="term" value="P:chemotaxis"/>
    <property type="evidence" value="ECO:0007669"/>
    <property type="project" value="InterPro"/>
</dbReference>
<dbReference type="InterPro" id="IPR004090">
    <property type="entry name" value="Chemotax_Me-accpt_rcpt"/>
</dbReference>
<accession>F5L5C7</accession>
<keyword evidence="7" id="KW-1133">Transmembrane helix</keyword>